<evidence type="ECO:0000256" key="2">
    <source>
        <dbReference type="ARBA" id="ARBA00023002"/>
    </source>
</evidence>
<evidence type="ECO:0000256" key="1">
    <source>
        <dbReference type="ARBA" id="ARBA00006484"/>
    </source>
</evidence>
<dbReference type="EMBL" id="JBHTMN010000006">
    <property type="protein sequence ID" value="MFD1382699.1"/>
    <property type="molecule type" value="Genomic_DNA"/>
</dbReference>
<dbReference type="InterPro" id="IPR051122">
    <property type="entry name" value="SDR_DHRS6-like"/>
</dbReference>
<dbReference type="PANTHER" id="PTHR43477">
    <property type="entry name" value="DIHYDROANTICAPSIN 7-DEHYDROGENASE"/>
    <property type="match status" value="1"/>
</dbReference>
<dbReference type="PANTHER" id="PTHR43477:SF1">
    <property type="entry name" value="DIHYDROANTICAPSIN 7-DEHYDROGENASE"/>
    <property type="match status" value="1"/>
</dbReference>
<dbReference type="InterPro" id="IPR002347">
    <property type="entry name" value="SDR_fam"/>
</dbReference>
<dbReference type="InterPro" id="IPR036291">
    <property type="entry name" value="NAD(P)-bd_dom_sf"/>
</dbReference>
<comment type="similarity">
    <text evidence="1">Belongs to the short-chain dehydrogenases/reductases (SDR) family.</text>
</comment>
<organism evidence="3 4">
    <name type="scientific">Rhodanobacter aciditrophus</name>
    <dbReference type="NCBI Taxonomy" id="1623218"/>
    <lineage>
        <taxon>Bacteria</taxon>
        <taxon>Pseudomonadati</taxon>
        <taxon>Pseudomonadota</taxon>
        <taxon>Gammaproteobacteria</taxon>
        <taxon>Lysobacterales</taxon>
        <taxon>Rhodanobacteraceae</taxon>
        <taxon>Rhodanobacter</taxon>
    </lineage>
</organism>
<dbReference type="Gene3D" id="3.40.50.720">
    <property type="entry name" value="NAD(P)-binding Rossmann-like Domain"/>
    <property type="match status" value="1"/>
</dbReference>
<proteinExistence type="inferred from homology"/>
<accession>A0ABW4AZP2</accession>
<evidence type="ECO:0000313" key="4">
    <source>
        <dbReference type="Proteomes" id="UP001597059"/>
    </source>
</evidence>
<keyword evidence="4" id="KW-1185">Reference proteome</keyword>
<protein>
    <submittedName>
        <fullName evidence="3">SDR family oxidoreductase</fullName>
    </submittedName>
</protein>
<comment type="caution">
    <text evidence="3">The sequence shown here is derived from an EMBL/GenBank/DDBJ whole genome shotgun (WGS) entry which is preliminary data.</text>
</comment>
<reference evidence="4" key="1">
    <citation type="journal article" date="2019" name="Int. J. Syst. Evol. Microbiol.">
        <title>The Global Catalogue of Microorganisms (GCM) 10K type strain sequencing project: providing services to taxonomists for standard genome sequencing and annotation.</title>
        <authorList>
            <consortium name="The Broad Institute Genomics Platform"/>
            <consortium name="The Broad Institute Genome Sequencing Center for Infectious Disease"/>
            <person name="Wu L."/>
            <person name="Ma J."/>
        </authorList>
    </citation>
    <scope>NUCLEOTIDE SEQUENCE [LARGE SCALE GENOMIC DNA]</scope>
    <source>
        <strain evidence="4">JCM 30774</strain>
    </source>
</reference>
<dbReference type="SUPFAM" id="SSF51735">
    <property type="entry name" value="NAD(P)-binding Rossmann-fold domains"/>
    <property type="match status" value="1"/>
</dbReference>
<sequence>MTSTTPITQFDPQHSVLKGKKIFVIGAGSGMGAAIAKMAAAKGAQVALAGRTASKLQGTAETLSSPALGLYSLDASDGQALEAALSEQGPWDHIINTAADLTFKPFIELSDDDINKMLNSKFHTPINIARSANKHLNAQGSVVLFSGLAAYRQGEGSSIVGALNMALESLVANLAIEMKPKRFNAVSPGVVDAGSWDFLTEADRQAMFKDVAGGLPSGRVGHVDDLAHAAISLLENGFITGTVLNVDGGGRIA</sequence>
<keyword evidence="2" id="KW-0560">Oxidoreductase</keyword>
<evidence type="ECO:0000313" key="3">
    <source>
        <dbReference type="EMBL" id="MFD1382699.1"/>
    </source>
</evidence>
<name>A0ABW4AZP2_9GAMM</name>
<dbReference type="RefSeq" id="WP_377365874.1">
    <property type="nucleotide sequence ID" value="NZ_JBHTMN010000006.1"/>
</dbReference>
<dbReference type="Pfam" id="PF13561">
    <property type="entry name" value="adh_short_C2"/>
    <property type="match status" value="1"/>
</dbReference>
<gene>
    <name evidence="3" type="ORF">ACFQ45_04955</name>
</gene>
<dbReference type="Proteomes" id="UP001597059">
    <property type="component" value="Unassembled WGS sequence"/>
</dbReference>
<dbReference type="PRINTS" id="PR00081">
    <property type="entry name" value="GDHRDH"/>
</dbReference>